<reference evidence="1 2" key="1">
    <citation type="submission" date="2016-06" db="EMBL/GenBank/DDBJ databases">
        <authorList>
            <consortium name="Pathogen Informatics"/>
        </authorList>
    </citation>
    <scope>NUCLEOTIDE SEQUENCE [LARGE SCALE GENOMIC DNA]</scope>
</reference>
<dbReference type="InterPro" id="IPR008780">
    <property type="entry name" value="Plasmodium_Vir"/>
</dbReference>
<evidence type="ECO:0000313" key="1">
    <source>
        <dbReference type="EMBL" id="SBT73787.1"/>
    </source>
</evidence>
<dbReference type="Pfam" id="PF05795">
    <property type="entry name" value="Plasmodium_Vir"/>
    <property type="match status" value="1"/>
</dbReference>
<dbReference type="VEuPathDB" id="PlasmoDB:PocGH01_00210400"/>
<dbReference type="VEuPathDB" id="PlasmoDB:POWCR01_000154600"/>
<dbReference type="OrthoDB" id="389398at2759"/>
<gene>
    <name evidence="1" type="primary">PowCR01_000154600</name>
    <name evidence="1" type="ORF">POWCR01_000154600</name>
</gene>
<dbReference type="Proteomes" id="UP000243200">
    <property type="component" value="Unassembled WGS sequence"/>
</dbReference>
<dbReference type="AlphaFoldDB" id="A0A1C3KIY5"/>
<organism evidence="1 2">
    <name type="scientific">Plasmodium ovale</name>
    <name type="common">malaria parasite P. ovale</name>
    <dbReference type="NCBI Taxonomy" id="36330"/>
    <lineage>
        <taxon>Eukaryota</taxon>
        <taxon>Sar</taxon>
        <taxon>Alveolata</taxon>
        <taxon>Apicomplexa</taxon>
        <taxon>Aconoidasida</taxon>
        <taxon>Haemosporida</taxon>
        <taxon>Plasmodiidae</taxon>
        <taxon>Plasmodium</taxon>
        <taxon>Plasmodium (Plasmodium)</taxon>
    </lineage>
</organism>
<proteinExistence type="predicted"/>
<dbReference type="EMBL" id="FLRJ01000505">
    <property type="protein sequence ID" value="SBT73787.1"/>
    <property type="molecule type" value="Genomic_DNA"/>
</dbReference>
<protein>
    <submittedName>
        <fullName evidence="1">PIR protein</fullName>
    </submittedName>
</protein>
<accession>A0A1C3KIY5</accession>
<name>A0A1C3KIY5_PLAOA</name>
<sequence length="347" mass="40250">MEESGQEERYNTFQDYSFNYGIYKQIQGNIGPDIDSFPNSVLGNQKEHIMPITKDCLRLRRYLMDFGSKKKCQSKNCCQYIKYMLNGNIRNYYHSNNSIFEIYKSYMSHDSNHDIKNICEDEINDIGAEKYEKSEKLYNMYDICEFFISNERPTSSCSYATLCATAYNRIISDYPNIDDIQFCKALKDFKLVLKMSESTPTRNCNSNISESLLHSYECDQLLEKSAQVTETLSQQTEMLGTKEVSGRPSDPQRDEMEEISEVNSISPNSFDATLPITLFSSGIGVLSILLSFYKFTPIGHWLRLRTKGFKGISEHLGAEEYQMQQQNSEYDERNVEYNQYNIAYNSL</sequence>
<evidence type="ECO:0000313" key="2">
    <source>
        <dbReference type="Proteomes" id="UP000243200"/>
    </source>
</evidence>